<dbReference type="SMART" id="SM00448">
    <property type="entry name" value="REC"/>
    <property type="match status" value="1"/>
</dbReference>
<evidence type="ECO:0000256" key="3">
    <source>
        <dbReference type="ARBA" id="ARBA00012438"/>
    </source>
</evidence>
<comment type="subunit">
    <text evidence="15">At low DSF concentrations, interacts with RpfF.</text>
</comment>
<dbReference type="Pfam" id="PF00512">
    <property type="entry name" value="HisKA"/>
    <property type="match status" value="1"/>
</dbReference>
<evidence type="ECO:0000256" key="8">
    <source>
        <dbReference type="ARBA" id="ARBA00022692"/>
    </source>
</evidence>
<dbReference type="Pfam" id="PF01627">
    <property type="entry name" value="Hpt"/>
    <property type="match status" value="1"/>
</dbReference>
<feature type="domain" description="Histidine kinase" evidence="22">
    <location>
        <begin position="761"/>
        <end position="983"/>
    </location>
</feature>
<evidence type="ECO:0000256" key="21">
    <source>
        <dbReference type="SAM" id="Phobius"/>
    </source>
</evidence>
<dbReference type="PROSITE" id="PS50112">
    <property type="entry name" value="PAS"/>
    <property type="match status" value="1"/>
</dbReference>
<evidence type="ECO:0000256" key="6">
    <source>
        <dbReference type="ARBA" id="ARBA00022553"/>
    </source>
</evidence>
<reference evidence="27 28" key="1">
    <citation type="submission" date="2016-10" db="EMBL/GenBank/DDBJ databases">
        <authorList>
            <person name="de Groot N.N."/>
        </authorList>
    </citation>
    <scope>NUCLEOTIDE SEQUENCE [LARGE SCALE GENOMIC DNA]</scope>
    <source>
        <strain evidence="27 28">ATCC 700224</strain>
    </source>
</reference>
<dbReference type="FunFam" id="1.10.287.130:FF:000002">
    <property type="entry name" value="Two-component osmosensing histidine kinase"/>
    <property type="match status" value="1"/>
</dbReference>
<feature type="domain" description="Response regulatory" evidence="23">
    <location>
        <begin position="1014"/>
        <end position="1131"/>
    </location>
</feature>
<evidence type="ECO:0000256" key="10">
    <source>
        <dbReference type="ARBA" id="ARBA00022777"/>
    </source>
</evidence>
<evidence type="ECO:0000256" key="17">
    <source>
        <dbReference type="PROSITE-ProRule" id="PRU00110"/>
    </source>
</evidence>
<dbReference type="PANTHER" id="PTHR43047">
    <property type="entry name" value="TWO-COMPONENT HISTIDINE PROTEIN KINASE"/>
    <property type="match status" value="1"/>
</dbReference>
<dbReference type="InterPro" id="IPR000700">
    <property type="entry name" value="PAS-assoc_C"/>
</dbReference>
<feature type="domain" description="HPt" evidence="26">
    <location>
        <begin position="1245"/>
        <end position="1336"/>
    </location>
</feature>
<evidence type="ECO:0000256" key="4">
    <source>
        <dbReference type="ARBA" id="ARBA00022475"/>
    </source>
</evidence>
<evidence type="ECO:0000259" key="24">
    <source>
        <dbReference type="PROSITE" id="PS50112"/>
    </source>
</evidence>
<dbReference type="InterPro" id="IPR036890">
    <property type="entry name" value="HATPase_C_sf"/>
</dbReference>
<dbReference type="CDD" id="cd12915">
    <property type="entry name" value="PDC2_DGC_like"/>
    <property type="match status" value="1"/>
</dbReference>
<evidence type="ECO:0000256" key="1">
    <source>
        <dbReference type="ARBA" id="ARBA00000085"/>
    </source>
</evidence>
<feature type="region of interest" description="Disordered" evidence="20">
    <location>
        <begin position="1138"/>
        <end position="1169"/>
    </location>
</feature>
<evidence type="ECO:0000259" key="22">
    <source>
        <dbReference type="PROSITE" id="PS50109"/>
    </source>
</evidence>
<keyword evidence="6 18" id="KW-0597">Phosphoprotein</keyword>
<evidence type="ECO:0000256" key="12">
    <source>
        <dbReference type="ARBA" id="ARBA00022989"/>
    </source>
</evidence>
<evidence type="ECO:0000256" key="13">
    <source>
        <dbReference type="ARBA" id="ARBA00023012"/>
    </source>
</evidence>
<dbReference type="CDD" id="cd16922">
    <property type="entry name" value="HATPase_EvgS-ArcB-TorS-like"/>
    <property type="match status" value="1"/>
</dbReference>
<dbReference type="InterPro" id="IPR054327">
    <property type="entry name" value="His-kinase-like_sensor"/>
</dbReference>
<dbReference type="NCBIfam" id="TIGR00229">
    <property type="entry name" value="sensory_box"/>
    <property type="match status" value="2"/>
</dbReference>
<dbReference type="PROSITE" id="PS50109">
    <property type="entry name" value="HIS_KIN"/>
    <property type="match status" value="1"/>
</dbReference>
<gene>
    <name evidence="27" type="ORF">SAMN05421720_10967</name>
</gene>
<evidence type="ECO:0000256" key="20">
    <source>
        <dbReference type="SAM" id="MobiDB-lite"/>
    </source>
</evidence>
<dbReference type="PROSITE" id="PS50894">
    <property type="entry name" value="HPT"/>
    <property type="match status" value="1"/>
</dbReference>
<feature type="domain" description="PAS" evidence="24">
    <location>
        <begin position="460"/>
        <end position="526"/>
    </location>
</feature>
<dbReference type="FunFam" id="3.30.565.10:FF:000010">
    <property type="entry name" value="Sensor histidine kinase RcsC"/>
    <property type="match status" value="1"/>
</dbReference>
<proteinExistence type="predicted"/>
<dbReference type="PRINTS" id="PR00344">
    <property type="entry name" value="BCTRLSENSOR"/>
</dbReference>
<dbReference type="InterPro" id="IPR011006">
    <property type="entry name" value="CheY-like_superfamily"/>
</dbReference>
<dbReference type="GO" id="GO:0005886">
    <property type="term" value="C:plasma membrane"/>
    <property type="evidence" value="ECO:0007669"/>
    <property type="project" value="UniProtKB-SubCell"/>
</dbReference>
<dbReference type="InterPro" id="IPR008207">
    <property type="entry name" value="Sig_transdc_His_kin_Hpt_dom"/>
</dbReference>
<dbReference type="SUPFAM" id="SSF47226">
    <property type="entry name" value="Histidine-containing phosphotransfer domain, HPT domain"/>
    <property type="match status" value="1"/>
</dbReference>
<dbReference type="InterPro" id="IPR001789">
    <property type="entry name" value="Sig_transdc_resp-reg_receiver"/>
</dbReference>
<evidence type="ECO:0000313" key="27">
    <source>
        <dbReference type="EMBL" id="SDE63003.1"/>
    </source>
</evidence>
<evidence type="ECO:0000256" key="11">
    <source>
        <dbReference type="ARBA" id="ARBA00022840"/>
    </source>
</evidence>
<keyword evidence="11" id="KW-0067">ATP-binding</keyword>
<evidence type="ECO:0000256" key="14">
    <source>
        <dbReference type="ARBA" id="ARBA00023136"/>
    </source>
</evidence>
<dbReference type="CDD" id="cd17546">
    <property type="entry name" value="REC_hyHK_CKI1_RcsC-like"/>
    <property type="match status" value="1"/>
</dbReference>
<feature type="modified residue" description="Phosphohistidine" evidence="17">
    <location>
        <position position="1284"/>
    </location>
</feature>
<dbReference type="EMBL" id="FNAP01000009">
    <property type="protein sequence ID" value="SDE63003.1"/>
    <property type="molecule type" value="Genomic_DNA"/>
</dbReference>
<keyword evidence="28" id="KW-1185">Reference proteome</keyword>
<dbReference type="GO" id="GO:0000155">
    <property type="term" value="F:phosphorelay sensor kinase activity"/>
    <property type="evidence" value="ECO:0007669"/>
    <property type="project" value="InterPro"/>
</dbReference>
<dbReference type="SUPFAM" id="SSF52172">
    <property type="entry name" value="CheY-like"/>
    <property type="match status" value="1"/>
</dbReference>
<dbReference type="SUPFAM" id="SSF55874">
    <property type="entry name" value="ATPase domain of HSP90 chaperone/DNA topoisomerase II/histidine kinase"/>
    <property type="match status" value="1"/>
</dbReference>
<dbReference type="Gene3D" id="3.30.450.20">
    <property type="entry name" value="PAS domain"/>
    <property type="match status" value="5"/>
</dbReference>
<dbReference type="PROSITE" id="PS50113">
    <property type="entry name" value="PAC"/>
    <property type="match status" value="2"/>
</dbReference>
<dbReference type="PROSITE" id="PS50110">
    <property type="entry name" value="RESPONSE_REGULATORY"/>
    <property type="match status" value="1"/>
</dbReference>
<feature type="modified residue" description="4-aspartylphosphate" evidence="18">
    <location>
        <position position="1065"/>
    </location>
</feature>
<accession>A0A1G7EH85</accession>
<dbReference type="InterPro" id="IPR036641">
    <property type="entry name" value="HPT_dom_sf"/>
</dbReference>
<dbReference type="SMART" id="SM00091">
    <property type="entry name" value="PAS"/>
    <property type="match status" value="3"/>
</dbReference>
<dbReference type="Pfam" id="PF02518">
    <property type="entry name" value="HATPase_c"/>
    <property type="match status" value="1"/>
</dbReference>
<protein>
    <recommendedName>
        <fullName evidence="16">Sensory/regulatory protein RpfC</fullName>
        <ecNumber evidence="3">2.7.13.3</ecNumber>
    </recommendedName>
</protein>
<dbReference type="InterPro" id="IPR013655">
    <property type="entry name" value="PAS_fold_3"/>
</dbReference>
<dbReference type="SUPFAM" id="SSF47384">
    <property type="entry name" value="Homodimeric domain of signal transducing histidine kinase"/>
    <property type="match status" value="1"/>
</dbReference>
<evidence type="ECO:0000256" key="5">
    <source>
        <dbReference type="ARBA" id="ARBA00022519"/>
    </source>
</evidence>
<dbReference type="Gene3D" id="3.30.565.10">
    <property type="entry name" value="Histidine kinase-like ATPase, C-terminal domain"/>
    <property type="match status" value="1"/>
</dbReference>
<keyword evidence="7" id="KW-0808">Transferase</keyword>
<dbReference type="CDD" id="cd00082">
    <property type="entry name" value="HisKA"/>
    <property type="match status" value="1"/>
</dbReference>
<evidence type="ECO:0000256" key="16">
    <source>
        <dbReference type="ARBA" id="ARBA00068150"/>
    </source>
</evidence>
<name>A0A1G7EH85_9PROT</name>
<dbReference type="SUPFAM" id="SSF55785">
    <property type="entry name" value="PYP-like sensor domain (PAS domain)"/>
    <property type="match status" value="3"/>
</dbReference>
<dbReference type="InterPro" id="IPR036097">
    <property type="entry name" value="HisK_dim/P_sf"/>
</dbReference>
<evidence type="ECO:0000256" key="2">
    <source>
        <dbReference type="ARBA" id="ARBA00004429"/>
    </source>
</evidence>
<organism evidence="27 28">
    <name type="scientific">Rhodospira trueperi</name>
    <dbReference type="NCBI Taxonomy" id="69960"/>
    <lineage>
        <taxon>Bacteria</taxon>
        <taxon>Pseudomonadati</taxon>
        <taxon>Pseudomonadota</taxon>
        <taxon>Alphaproteobacteria</taxon>
        <taxon>Rhodospirillales</taxon>
        <taxon>Rhodospirillaceae</taxon>
        <taxon>Rhodospira</taxon>
    </lineage>
</organism>
<keyword evidence="12 21" id="KW-1133">Transmembrane helix</keyword>
<dbReference type="InterPro" id="IPR001610">
    <property type="entry name" value="PAC"/>
</dbReference>
<keyword evidence="14 21" id="KW-0472">Membrane</keyword>
<evidence type="ECO:0000256" key="15">
    <source>
        <dbReference type="ARBA" id="ARBA00064003"/>
    </source>
</evidence>
<sequence length="1345" mass="148764">MAKDTRSAENAGDRALLARRIIVASAVVFMMMITGVVGYWTWQSHTLAMERAREVTHSFTLTYSAFTEQVLQNIADLLLEVESLQRPTPAVSSPPDLGAFLRLRRSQTRFVRELLIADADGTVTHWTGAWPPPDIARHPGYLVYRDTGATVEWLSPVCPDLLADDRFTVAFARTIRDTDGTPQGSVFALIDQETFSAAFDTILETKQASVALVHFDGTIMVRLPDPGNAIGSVIRLVADRPTPGPAQSTFVLASPVDNVVRVISERRVGRYPLIAAVTIARDAALAPWRRDVSWGVSILVLAGAAVAFLSYALLRQVRLQALAQDALQRQYTVLAAQQETSTDGILVVDETWTVRSWNNSFRALWEFTDADMDTGDAAALLDKAKSRVTDPDGFVQRIQDLYANLEIDELDGTEIALRDGRILERYSRALRSDGGTPWGRAWFYRDVTARRHDEKTLRESEQRFRDVANAADEYIWEVDADGHLTFVTERAVDILGYAITDMLGRVPFEFIDPEDLDWTREVFEEASRACKPFTIREYRAVRADGQRVWQRTSAVPVLDEQGDLRGYRGATMSLDAIKARELEMQDANRRLEEQANTLVELAKQLDHSNRELRRVQERFDLAMRGTTDGIYDWDLLTNRIILSPRWCEMLGLGAGETEVSPAYWTARIHPDDYPGSIQALSDHLAGASAQYRHVHRMRHRNGHDVWVLDRAQVVRDVEGLPLRLVGTHADITEMRRYEEALRQAKTEAEAANAAKSRFLAVMSHEIRTPMTGVLGMADLLLTSHLTPRQRSFTETLKRSADSLLGLLDDILDFSKIEAGQLVLETVDFDPWAVIEDVVFLFAPGASEKGLVIEVERRTEPPPAVRGDPHRLRQILFNLIGNAIKFTHKGEVTVAFEADETLPDGGHRLTFAVRDSGIGLSPEQVQRLFQPFIQADDTTTRRFGGTGLGLAICRRLVNAMGGDIEVESAPGQGATFRFRVMVGAGDPARIEPLHFLPSPDPEANTPEHRPEPGTRLLLAEDTTANRLLIATMLERMGYTVDEAANGAEAVAAVRADPTAHALVIMDMQMPVMDGVKATRTIRALPGEPPPVIGLTADAMRENHAAYLASGLLDVMTKPVDFDRLEAAVARYARGVRWIEPEPEPDEADGTDTPQTPAAERTPGEVLTPLDRPVAVEPRAAGENQGDRTPGPVPSALVEPIEAEANAVACDEDRPPVASALREKADDRTEAPIFDAATLAALRTRLGPARVEPIVRSMLDNLDTQAESLLVAVTHRDWETAGRVGHSLTGLAAQFGAERLAQLCQSLQHACQQDASPDIDLRVIKDMVEQTNAAVRQWLDGPKEPAR</sequence>
<dbReference type="Pfam" id="PF00072">
    <property type="entry name" value="Response_reg"/>
    <property type="match status" value="1"/>
</dbReference>
<dbReference type="CDD" id="cd00130">
    <property type="entry name" value="PAS"/>
    <property type="match status" value="2"/>
</dbReference>
<dbReference type="InterPro" id="IPR005467">
    <property type="entry name" value="His_kinase_dom"/>
</dbReference>
<dbReference type="InterPro" id="IPR000014">
    <property type="entry name" value="PAS"/>
</dbReference>
<dbReference type="SMART" id="SM00387">
    <property type="entry name" value="HATPase_c"/>
    <property type="match status" value="1"/>
</dbReference>
<evidence type="ECO:0000313" key="28">
    <source>
        <dbReference type="Proteomes" id="UP000199412"/>
    </source>
</evidence>
<keyword evidence="19" id="KW-0175">Coiled coil</keyword>
<feature type="domain" description="PAC" evidence="25">
    <location>
        <begin position="534"/>
        <end position="586"/>
    </location>
</feature>
<evidence type="ECO:0000259" key="23">
    <source>
        <dbReference type="PROSITE" id="PS50110"/>
    </source>
</evidence>
<evidence type="ECO:0000256" key="7">
    <source>
        <dbReference type="ARBA" id="ARBA00022679"/>
    </source>
</evidence>
<dbReference type="Gene3D" id="1.20.120.160">
    <property type="entry name" value="HPT domain"/>
    <property type="match status" value="1"/>
</dbReference>
<keyword evidence="4" id="KW-1003">Cell membrane</keyword>
<feature type="transmembrane region" description="Helical" evidence="21">
    <location>
        <begin position="21"/>
        <end position="42"/>
    </location>
</feature>
<comment type="subcellular location">
    <subcellularLocation>
        <location evidence="2">Cell inner membrane</location>
        <topology evidence="2">Multi-pass membrane protein</topology>
    </subcellularLocation>
</comment>
<keyword evidence="10" id="KW-0418">Kinase</keyword>
<evidence type="ECO:0000259" key="26">
    <source>
        <dbReference type="PROSITE" id="PS50894"/>
    </source>
</evidence>
<dbReference type="InterPro" id="IPR003594">
    <property type="entry name" value="HATPase_dom"/>
</dbReference>
<keyword evidence="5" id="KW-0997">Cell inner membrane</keyword>
<evidence type="ECO:0000256" key="9">
    <source>
        <dbReference type="ARBA" id="ARBA00022741"/>
    </source>
</evidence>
<dbReference type="InterPro" id="IPR003661">
    <property type="entry name" value="HisK_dim/P_dom"/>
</dbReference>
<dbReference type="InterPro" id="IPR004358">
    <property type="entry name" value="Sig_transdc_His_kin-like_C"/>
</dbReference>
<keyword evidence="13" id="KW-0902">Two-component regulatory system</keyword>
<dbReference type="Pfam" id="PF08447">
    <property type="entry name" value="PAS_3"/>
    <property type="match status" value="2"/>
</dbReference>
<evidence type="ECO:0000259" key="25">
    <source>
        <dbReference type="PROSITE" id="PS50113"/>
    </source>
</evidence>
<dbReference type="Gene3D" id="1.10.287.130">
    <property type="match status" value="1"/>
</dbReference>
<dbReference type="SMART" id="SM00388">
    <property type="entry name" value="HisKA"/>
    <property type="match status" value="1"/>
</dbReference>
<keyword evidence="8 21" id="KW-0812">Transmembrane</keyword>
<feature type="domain" description="PAC" evidence="25">
    <location>
        <begin position="687"/>
        <end position="743"/>
    </location>
</feature>
<dbReference type="CDD" id="cd00088">
    <property type="entry name" value="HPT"/>
    <property type="match status" value="1"/>
</dbReference>
<dbReference type="OrthoDB" id="9801651at2"/>
<dbReference type="Gene3D" id="3.40.50.2300">
    <property type="match status" value="1"/>
</dbReference>
<dbReference type="Pfam" id="PF22588">
    <property type="entry name" value="dCache_1_like"/>
    <property type="match status" value="1"/>
</dbReference>
<evidence type="ECO:0000256" key="19">
    <source>
        <dbReference type="SAM" id="Coils"/>
    </source>
</evidence>
<dbReference type="EC" id="2.7.13.3" evidence="3"/>
<dbReference type="RefSeq" id="WP_092786789.1">
    <property type="nucleotide sequence ID" value="NZ_FNAP01000009.1"/>
</dbReference>
<dbReference type="Proteomes" id="UP000199412">
    <property type="component" value="Unassembled WGS sequence"/>
</dbReference>
<dbReference type="GO" id="GO:0005524">
    <property type="term" value="F:ATP binding"/>
    <property type="evidence" value="ECO:0007669"/>
    <property type="project" value="UniProtKB-KW"/>
</dbReference>
<comment type="catalytic activity">
    <reaction evidence="1">
        <text>ATP + protein L-histidine = ADP + protein N-phospho-L-histidine.</text>
        <dbReference type="EC" id="2.7.13.3"/>
    </reaction>
</comment>
<keyword evidence="9" id="KW-0547">Nucleotide-binding</keyword>
<dbReference type="InterPro" id="IPR035965">
    <property type="entry name" value="PAS-like_dom_sf"/>
</dbReference>
<feature type="compositionally biased region" description="Acidic residues" evidence="20">
    <location>
        <begin position="1139"/>
        <end position="1148"/>
    </location>
</feature>
<feature type="coiled-coil region" evidence="19">
    <location>
        <begin position="574"/>
        <end position="618"/>
    </location>
</feature>
<dbReference type="STRING" id="69960.SAMN05421720_10967"/>
<evidence type="ECO:0000256" key="18">
    <source>
        <dbReference type="PROSITE-ProRule" id="PRU00169"/>
    </source>
</evidence>
<dbReference type="SMART" id="SM00086">
    <property type="entry name" value="PAC"/>
    <property type="match status" value="2"/>
</dbReference>